<evidence type="ECO:0000313" key="7">
    <source>
        <dbReference type="EMBL" id="MDI6452970.1"/>
    </source>
</evidence>
<organism evidence="7 8">
    <name type="scientific">Peloplasma aerotolerans</name>
    <dbReference type="NCBI Taxonomy" id="3044389"/>
    <lineage>
        <taxon>Bacteria</taxon>
        <taxon>Bacillati</taxon>
        <taxon>Mycoplasmatota</taxon>
        <taxon>Mollicutes</taxon>
        <taxon>Acholeplasmatales</taxon>
        <taxon>Acholeplasmataceae</taxon>
        <taxon>Peloplasma</taxon>
    </lineage>
</organism>
<gene>
    <name evidence="7" type="ORF">QJ521_05305</name>
</gene>
<protein>
    <submittedName>
        <fullName evidence="7">ABC transporter permease</fullName>
    </submittedName>
</protein>
<evidence type="ECO:0000256" key="1">
    <source>
        <dbReference type="ARBA" id="ARBA00004141"/>
    </source>
</evidence>
<feature type="transmembrane region" description="Helical" evidence="5">
    <location>
        <begin position="141"/>
        <end position="169"/>
    </location>
</feature>
<evidence type="ECO:0000256" key="4">
    <source>
        <dbReference type="ARBA" id="ARBA00023136"/>
    </source>
</evidence>
<keyword evidence="8" id="KW-1185">Reference proteome</keyword>
<reference evidence="7" key="1">
    <citation type="submission" date="2023-05" db="EMBL/GenBank/DDBJ databases">
        <title>Mariniplasma microaerophilum sp. nov., a novel anaerobic mollicute isolated from terrestrial mud volcano, Taman Peninsula, Russia.</title>
        <authorList>
            <person name="Khomyakova M.A."/>
            <person name="Merkel A.Y."/>
            <person name="Slobodkin A.I."/>
        </authorList>
    </citation>
    <scope>NUCLEOTIDE SEQUENCE</scope>
    <source>
        <strain evidence="7">M4Ah</strain>
    </source>
</reference>
<keyword evidence="2 5" id="KW-0812">Transmembrane</keyword>
<dbReference type="GO" id="GO:0140359">
    <property type="term" value="F:ABC-type transporter activity"/>
    <property type="evidence" value="ECO:0007669"/>
    <property type="project" value="InterPro"/>
</dbReference>
<dbReference type="Proteomes" id="UP001431532">
    <property type="component" value="Unassembled WGS sequence"/>
</dbReference>
<dbReference type="AlphaFoldDB" id="A0AAW6U534"/>
<dbReference type="EMBL" id="JASCXW010000014">
    <property type="protein sequence ID" value="MDI6452970.1"/>
    <property type="molecule type" value="Genomic_DNA"/>
</dbReference>
<accession>A0AAW6U534</accession>
<dbReference type="InterPro" id="IPR000412">
    <property type="entry name" value="ABC_2_transport"/>
</dbReference>
<dbReference type="InterPro" id="IPR051784">
    <property type="entry name" value="Nod_factor_ABC_transporter"/>
</dbReference>
<feature type="transmembrane region" description="Helical" evidence="5">
    <location>
        <begin position="60"/>
        <end position="87"/>
    </location>
</feature>
<keyword evidence="3 5" id="KW-1133">Transmembrane helix</keyword>
<evidence type="ECO:0000313" key="8">
    <source>
        <dbReference type="Proteomes" id="UP001431532"/>
    </source>
</evidence>
<sequence length="293" mass="32912">MFDLTCLVKRNIYKFLRDKTAVFFSFLSVIILLALYFLFIGRQYTTGGQLDLIDENLRTFLGVSIIMGGVLVINTISLSLGVMGNVITDLENRRLDGFLVTPVKRYKIILSYYLSAIIVTAILSLLMWFLTILYVGLISGYWYSFSTIIQASGLIIFYTFISASLMIFLTTLMKSVNAFGALSGILGTIVGFISGIYMPLFVLGKSMTYVASVVPFTHMTIVLKQVLLKEPYRLLALEVSQELVDEIELPYGTLELGVFGQEVNMWIIMGCIIAISFILMLIAYKNMTKKIKN</sequence>
<name>A0AAW6U534_9MOLU</name>
<feature type="transmembrane region" description="Helical" evidence="5">
    <location>
        <begin position="21"/>
        <end position="40"/>
    </location>
</feature>
<feature type="transmembrane region" description="Helical" evidence="5">
    <location>
        <begin position="176"/>
        <end position="198"/>
    </location>
</feature>
<feature type="transmembrane region" description="Helical" evidence="5">
    <location>
        <begin position="263"/>
        <end position="284"/>
    </location>
</feature>
<dbReference type="GO" id="GO:0043190">
    <property type="term" value="C:ATP-binding cassette (ABC) transporter complex"/>
    <property type="evidence" value="ECO:0007669"/>
    <property type="project" value="InterPro"/>
</dbReference>
<dbReference type="PANTHER" id="PTHR43229">
    <property type="entry name" value="NODULATION PROTEIN J"/>
    <property type="match status" value="1"/>
</dbReference>
<evidence type="ECO:0000256" key="3">
    <source>
        <dbReference type="ARBA" id="ARBA00022989"/>
    </source>
</evidence>
<evidence type="ECO:0000256" key="2">
    <source>
        <dbReference type="ARBA" id="ARBA00022692"/>
    </source>
</evidence>
<proteinExistence type="predicted"/>
<evidence type="ECO:0000259" key="6">
    <source>
        <dbReference type="Pfam" id="PF12698"/>
    </source>
</evidence>
<keyword evidence="4 5" id="KW-0472">Membrane</keyword>
<dbReference type="InterPro" id="IPR013525">
    <property type="entry name" value="ABC2_TM"/>
</dbReference>
<dbReference type="RefSeq" id="WP_282839397.1">
    <property type="nucleotide sequence ID" value="NZ_JASCXW010000014.1"/>
</dbReference>
<feature type="domain" description="ABC-2 type transporter transmembrane" evidence="6">
    <location>
        <begin position="63"/>
        <end position="284"/>
    </location>
</feature>
<comment type="caution">
    <text evidence="7">The sequence shown here is derived from an EMBL/GenBank/DDBJ whole genome shotgun (WGS) entry which is preliminary data.</text>
</comment>
<dbReference type="PANTHER" id="PTHR43229:SF2">
    <property type="entry name" value="NODULATION PROTEIN J"/>
    <property type="match status" value="1"/>
</dbReference>
<comment type="subcellular location">
    <subcellularLocation>
        <location evidence="1">Membrane</location>
        <topology evidence="1">Multi-pass membrane protein</topology>
    </subcellularLocation>
</comment>
<feature type="transmembrane region" description="Helical" evidence="5">
    <location>
        <begin position="108"/>
        <end position="135"/>
    </location>
</feature>
<dbReference type="PIRSF" id="PIRSF006648">
    <property type="entry name" value="DrrB"/>
    <property type="match status" value="1"/>
</dbReference>
<evidence type="ECO:0000256" key="5">
    <source>
        <dbReference type="SAM" id="Phobius"/>
    </source>
</evidence>
<dbReference type="Pfam" id="PF12698">
    <property type="entry name" value="ABC2_membrane_3"/>
    <property type="match status" value="1"/>
</dbReference>